<dbReference type="AlphaFoldDB" id="K3ZD16"/>
<proteinExistence type="predicted"/>
<dbReference type="HOGENOM" id="CLU_028845_4_0_1"/>
<sequence>MILGLPLDGQPVTGIIQNENWRDMVEMHIGIRPPEPEGGDSSKKTSGVSSAWLREHFDVCPPGANDEVVQRYARVWLWHFVSTFLLPDAAGNTVSWMVLPILGQHVRPVRGNPDRRYRAYTNEFDVLTQHQVEWKPYDRDQLSHIVFSPTCYRDRELWRCTTPLILYYVVEFHMPHRVMRQFGRMQPCPLLELSTSQQLHSIDRRKRYKENDWRLKHAQYLLMWQNKQGCDSDGGPYWRPNNEYIRWYCTLTRTKVKPSWTNVPIEDAPSESDADIADAYDTVTRYGTQPERAPLHDYMGQQLARLSNEAGVIMEHAVREGDGLLRQFAERVRKSCRRMAMSMNCMTSSDVHHGGNGQSTSSGSRRTPLATTPRAATPSTAAGPSRRSRGKEPASPQESEDSEHEQSEDDDPTYGEELEISHDAPPVTQTQGESSQEPAPCTRMPRRQRRSRDHTDVGSANVLPTHPRRERRPRDPFSPPDERRSRH</sequence>
<keyword evidence="4" id="KW-1185">Reference proteome</keyword>
<organism evidence="3 4">
    <name type="scientific">Setaria italica</name>
    <name type="common">Foxtail millet</name>
    <name type="synonym">Panicum italicum</name>
    <dbReference type="NCBI Taxonomy" id="4555"/>
    <lineage>
        <taxon>Eukaryota</taxon>
        <taxon>Viridiplantae</taxon>
        <taxon>Streptophyta</taxon>
        <taxon>Embryophyta</taxon>
        <taxon>Tracheophyta</taxon>
        <taxon>Spermatophyta</taxon>
        <taxon>Magnoliopsida</taxon>
        <taxon>Liliopsida</taxon>
        <taxon>Poales</taxon>
        <taxon>Poaceae</taxon>
        <taxon>PACMAD clade</taxon>
        <taxon>Panicoideae</taxon>
        <taxon>Panicodae</taxon>
        <taxon>Paniceae</taxon>
        <taxon>Cenchrinae</taxon>
        <taxon>Setaria</taxon>
    </lineage>
</organism>
<dbReference type="PANTHER" id="PTHR46033:SF82">
    <property type="entry name" value="AMINOTRANSFERASE-LIKE PLANT MOBILE DOMAIN-CONTAINING PROTEIN"/>
    <property type="match status" value="1"/>
</dbReference>
<dbReference type="EnsemblPlants" id="KQL13183">
    <property type="protein sequence ID" value="KQL13183"/>
    <property type="gene ID" value="SETIT_024447mg"/>
</dbReference>
<dbReference type="Gramene" id="KQL13183">
    <property type="protein sequence ID" value="KQL13183"/>
    <property type="gene ID" value="SETIT_024447mg"/>
</dbReference>
<dbReference type="EMBL" id="AGNK02001433">
    <property type="status" value="NOT_ANNOTATED_CDS"/>
    <property type="molecule type" value="Genomic_DNA"/>
</dbReference>
<protein>
    <recommendedName>
        <fullName evidence="2">Aminotransferase-like plant mobile domain-containing protein</fullName>
    </recommendedName>
</protein>
<reference evidence="3" key="2">
    <citation type="submission" date="2018-08" db="UniProtKB">
        <authorList>
            <consortium name="EnsemblPlants"/>
        </authorList>
    </citation>
    <scope>IDENTIFICATION</scope>
    <source>
        <strain evidence="3">Yugu1</strain>
    </source>
</reference>
<dbReference type="Proteomes" id="UP000004995">
    <property type="component" value="Unassembled WGS sequence"/>
</dbReference>
<name>K3ZD16_SETIT</name>
<evidence type="ECO:0000259" key="2">
    <source>
        <dbReference type="Pfam" id="PF10536"/>
    </source>
</evidence>
<feature type="compositionally biased region" description="Basic and acidic residues" evidence="1">
    <location>
        <begin position="472"/>
        <end position="487"/>
    </location>
</feature>
<reference evidence="4" key="1">
    <citation type="journal article" date="2012" name="Nat. Biotechnol.">
        <title>Reference genome sequence of the model plant Setaria.</title>
        <authorList>
            <person name="Bennetzen J.L."/>
            <person name="Schmutz J."/>
            <person name="Wang H."/>
            <person name="Percifield R."/>
            <person name="Hawkins J."/>
            <person name="Pontaroli A.C."/>
            <person name="Estep M."/>
            <person name="Feng L."/>
            <person name="Vaughn J.N."/>
            <person name="Grimwood J."/>
            <person name="Jenkins J."/>
            <person name="Barry K."/>
            <person name="Lindquist E."/>
            <person name="Hellsten U."/>
            <person name="Deshpande S."/>
            <person name="Wang X."/>
            <person name="Wu X."/>
            <person name="Mitros T."/>
            <person name="Triplett J."/>
            <person name="Yang X."/>
            <person name="Ye C.Y."/>
            <person name="Mauro-Herrera M."/>
            <person name="Wang L."/>
            <person name="Li P."/>
            <person name="Sharma M."/>
            <person name="Sharma R."/>
            <person name="Ronald P.C."/>
            <person name="Panaud O."/>
            <person name="Kellogg E.A."/>
            <person name="Brutnell T.P."/>
            <person name="Doust A.N."/>
            <person name="Tuskan G.A."/>
            <person name="Rokhsar D."/>
            <person name="Devos K.M."/>
        </authorList>
    </citation>
    <scope>NUCLEOTIDE SEQUENCE [LARGE SCALE GENOMIC DNA]</scope>
    <source>
        <strain evidence="4">cv. Yugu1</strain>
    </source>
</reference>
<dbReference type="InterPro" id="IPR044824">
    <property type="entry name" value="MAIN-like"/>
</dbReference>
<dbReference type="PANTHER" id="PTHR46033">
    <property type="entry name" value="PROTEIN MAIN-LIKE 2"/>
    <property type="match status" value="1"/>
</dbReference>
<evidence type="ECO:0000313" key="3">
    <source>
        <dbReference type="EnsemblPlants" id="KQL13183"/>
    </source>
</evidence>
<dbReference type="GO" id="GO:0010073">
    <property type="term" value="P:meristem maintenance"/>
    <property type="evidence" value="ECO:0007669"/>
    <property type="project" value="InterPro"/>
</dbReference>
<accession>K3ZD16</accession>
<dbReference type="Pfam" id="PF10536">
    <property type="entry name" value="PMD"/>
    <property type="match status" value="1"/>
</dbReference>
<feature type="compositionally biased region" description="Acidic residues" evidence="1">
    <location>
        <begin position="398"/>
        <end position="418"/>
    </location>
</feature>
<evidence type="ECO:0000313" key="4">
    <source>
        <dbReference type="Proteomes" id="UP000004995"/>
    </source>
</evidence>
<dbReference type="InParanoid" id="K3ZD16"/>
<evidence type="ECO:0000256" key="1">
    <source>
        <dbReference type="SAM" id="MobiDB-lite"/>
    </source>
</evidence>
<feature type="compositionally biased region" description="Low complexity" evidence="1">
    <location>
        <begin position="364"/>
        <end position="385"/>
    </location>
</feature>
<dbReference type="InterPro" id="IPR019557">
    <property type="entry name" value="AminoTfrase-like_pln_mobile"/>
</dbReference>
<feature type="domain" description="Aminotransferase-like plant mobile" evidence="2">
    <location>
        <begin position="116"/>
        <end position="248"/>
    </location>
</feature>
<feature type="region of interest" description="Disordered" evidence="1">
    <location>
        <begin position="347"/>
        <end position="487"/>
    </location>
</feature>
<dbReference type="OMA" id="IMEHAVR"/>
<feature type="compositionally biased region" description="Polar residues" evidence="1">
    <location>
        <begin position="427"/>
        <end position="437"/>
    </location>
</feature>